<protein>
    <submittedName>
        <fullName evidence="10">MSHA biogenesis protein MshG</fullName>
    </submittedName>
</protein>
<feature type="domain" description="Type II secretion system protein GspF" evidence="9">
    <location>
        <begin position="276"/>
        <end position="398"/>
    </location>
</feature>
<gene>
    <name evidence="10" type="ORF">ABW22_14555</name>
</gene>
<evidence type="ECO:0000256" key="8">
    <source>
        <dbReference type="SAM" id="Phobius"/>
    </source>
</evidence>
<dbReference type="InterPro" id="IPR042094">
    <property type="entry name" value="T2SS_GspF_sf"/>
</dbReference>
<feature type="transmembrane region" description="Helical" evidence="8">
    <location>
        <begin position="223"/>
        <end position="244"/>
    </location>
</feature>
<comment type="caution">
    <text evidence="10">The sequence shown here is derived from an EMBL/GenBank/DDBJ whole genome shotgun (WGS) entry which is preliminary data.</text>
</comment>
<dbReference type="OrthoDB" id="9805682at2"/>
<evidence type="ECO:0000256" key="2">
    <source>
        <dbReference type="ARBA" id="ARBA00005745"/>
    </source>
</evidence>
<keyword evidence="3" id="KW-1003">Cell membrane</keyword>
<dbReference type="EMBL" id="LDUG01000048">
    <property type="protein sequence ID" value="KVW93347.1"/>
    <property type="molecule type" value="Genomic_DNA"/>
</dbReference>
<dbReference type="InterPro" id="IPR018076">
    <property type="entry name" value="T2SS_GspF_dom"/>
</dbReference>
<comment type="subcellular location">
    <subcellularLocation>
        <location evidence="1">Cell inner membrane</location>
        <topology evidence="1">Multi-pass membrane protein</topology>
    </subcellularLocation>
</comment>
<dbReference type="PATRIC" id="fig|36861.3.peg.2734"/>
<reference evidence="10 11" key="1">
    <citation type="journal article" date="2015" name="Appl. Environ. Microbiol.">
        <title>Aerobic and Anaerobic Thiosulfate Oxidation by a Cold-Adapted, Subglacial Chemoautotroph.</title>
        <authorList>
            <person name="Harrold Z.R."/>
            <person name="Skidmore M.L."/>
            <person name="Hamilton T.L."/>
            <person name="Desch L."/>
            <person name="Amada K."/>
            <person name="van Gelder W."/>
            <person name="Glover K."/>
            <person name="Roden E.E."/>
            <person name="Boyd E.S."/>
        </authorList>
    </citation>
    <scope>NUCLEOTIDE SEQUENCE [LARGE SCALE GENOMIC DNA]</scope>
    <source>
        <strain evidence="10 11">RG</strain>
    </source>
</reference>
<evidence type="ECO:0000256" key="7">
    <source>
        <dbReference type="ARBA" id="ARBA00023136"/>
    </source>
</evidence>
<keyword evidence="7 8" id="KW-0472">Membrane</keyword>
<dbReference type="AlphaFoldDB" id="A0A119CUL0"/>
<keyword evidence="4" id="KW-0997">Cell inner membrane</keyword>
<feature type="transmembrane region" description="Helical" evidence="8">
    <location>
        <begin position="379"/>
        <end position="400"/>
    </location>
</feature>
<accession>A0A119CUL0</accession>
<dbReference type="GO" id="GO:0015628">
    <property type="term" value="P:protein secretion by the type II secretion system"/>
    <property type="evidence" value="ECO:0007669"/>
    <property type="project" value="TreeGrafter"/>
</dbReference>
<dbReference type="Gene3D" id="1.20.81.30">
    <property type="entry name" value="Type II secretion system (T2SS), domain F"/>
    <property type="match status" value="2"/>
</dbReference>
<keyword evidence="6 8" id="KW-1133">Transmembrane helix</keyword>
<organism evidence="10 11">
    <name type="scientific">Thiobacillus denitrificans</name>
    <dbReference type="NCBI Taxonomy" id="36861"/>
    <lineage>
        <taxon>Bacteria</taxon>
        <taxon>Pseudomonadati</taxon>
        <taxon>Pseudomonadota</taxon>
        <taxon>Betaproteobacteria</taxon>
        <taxon>Nitrosomonadales</taxon>
        <taxon>Thiobacillaceae</taxon>
        <taxon>Thiobacillus</taxon>
    </lineage>
</organism>
<dbReference type="RefSeq" id="WP_059758291.1">
    <property type="nucleotide sequence ID" value="NZ_LDUG01000048.1"/>
</dbReference>
<dbReference type="PRINTS" id="PR00812">
    <property type="entry name" value="BCTERIALGSPF"/>
</dbReference>
<dbReference type="InterPro" id="IPR003004">
    <property type="entry name" value="GspF/PilC"/>
</dbReference>
<dbReference type="FunFam" id="1.20.81.30:FF:000001">
    <property type="entry name" value="Type II secretion system protein F"/>
    <property type="match status" value="2"/>
</dbReference>
<dbReference type="GO" id="GO:0005886">
    <property type="term" value="C:plasma membrane"/>
    <property type="evidence" value="ECO:0007669"/>
    <property type="project" value="UniProtKB-SubCell"/>
</dbReference>
<keyword evidence="5 8" id="KW-0812">Transmembrane</keyword>
<sequence>MQRFAYTGRTQGGEKMQGFLEADSAADCATSLMRGGISPVTIQETSQSERRNGGSGGLSLFAPTVKPIDVQLFSRQLYTLMRSGVPILRSLSGLIESTTNAALARVITSLKESLEAGRDLSTAMRQHPEVFTPFYVAMVRVGEATGRLDEIFLRMFEHLEFERETRARIKEALRYPSFVMIAMVVAVAVINVFVIPAFAKVYAGLGAELPLMTRILIETSRITLAYGWFMLAGLVLAVAGFRVWCATDAGRLIWDRFKLRLPLTGSIIQRSTLARFARTFALSLKSGIPAAQALSVVAEVTDNAWIASRVEQMRNGIERGESILRTAQTAAVFNPVVLQMIAVGEETGSVDELMQEVADMYEREVDYEIKTLAARIEPIVIVAMGGIVLVLALGVFLPMWDLASVAIK</sequence>
<evidence type="ECO:0000256" key="4">
    <source>
        <dbReference type="ARBA" id="ARBA00022519"/>
    </source>
</evidence>
<evidence type="ECO:0000256" key="3">
    <source>
        <dbReference type="ARBA" id="ARBA00022475"/>
    </source>
</evidence>
<dbReference type="Pfam" id="PF00482">
    <property type="entry name" value="T2SSF"/>
    <property type="match status" value="2"/>
</dbReference>
<evidence type="ECO:0000256" key="6">
    <source>
        <dbReference type="ARBA" id="ARBA00022989"/>
    </source>
</evidence>
<feature type="domain" description="Type II secretion system protein GspF" evidence="9">
    <location>
        <begin position="73"/>
        <end position="196"/>
    </location>
</feature>
<evidence type="ECO:0000259" key="9">
    <source>
        <dbReference type="Pfam" id="PF00482"/>
    </source>
</evidence>
<feature type="transmembrane region" description="Helical" evidence="8">
    <location>
        <begin position="178"/>
        <end position="203"/>
    </location>
</feature>
<name>A0A119CUL0_THIDE</name>
<dbReference type="PANTHER" id="PTHR30012:SF4">
    <property type="entry name" value="MSHA BIOGENESIS PROTEIN MSHG"/>
    <property type="match status" value="1"/>
</dbReference>
<proteinExistence type="inferred from homology"/>
<comment type="similarity">
    <text evidence="2">Belongs to the GSP F family.</text>
</comment>
<evidence type="ECO:0000256" key="5">
    <source>
        <dbReference type="ARBA" id="ARBA00022692"/>
    </source>
</evidence>
<dbReference type="Proteomes" id="UP000064243">
    <property type="component" value="Unassembled WGS sequence"/>
</dbReference>
<dbReference type="PANTHER" id="PTHR30012">
    <property type="entry name" value="GENERAL SECRETION PATHWAY PROTEIN"/>
    <property type="match status" value="1"/>
</dbReference>
<evidence type="ECO:0000313" key="10">
    <source>
        <dbReference type="EMBL" id="KVW93347.1"/>
    </source>
</evidence>
<evidence type="ECO:0000313" key="11">
    <source>
        <dbReference type="Proteomes" id="UP000064243"/>
    </source>
</evidence>
<evidence type="ECO:0000256" key="1">
    <source>
        <dbReference type="ARBA" id="ARBA00004429"/>
    </source>
</evidence>
<keyword evidence="11" id="KW-1185">Reference proteome</keyword>